<dbReference type="GO" id="GO:0005737">
    <property type="term" value="C:cytoplasm"/>
    <property type="evidence" value="ECO:0007669"/>
    <property type="project" value="UniProtKB-SubCell"/>
</dbReference>
<comment type="caution">
    <text evidence="13">The sequence shown here is derived from an EMBL/GenBank/DDBJ whole genome shotgun (WGS) entry which is preliminary data.</text>
</comment>
<dbReference type="GO" id="GO:0045892">
    <property type="term" value="P:negative regulation of DNA-templated transcription"/>
    <property type="evidence" value="ECO:0007669"/>
    <property type="project" value="TreeGrafter"/>
</dbReference>
<feature type="binding site" evidence="11">
    <location>
        <position position="138"/>
    </location>
    <ligand>
        <name>Zn(2+)</name>
        <dbReference type="ChEBI" id="CHEBI:29105"/>
    </ligand>
</feature>
<dbReference type="InterPro" id="IPR036388">
    <property type="entry name" value="WH-like_DNA-bd_sf"/>
</dbReference>
<keyword evidence="14" id="KW-1185">Reference proteome</keyword>
<keyword evidence="9 12" id="KW-0238">DNA-binding</keyword>
<dbReference type="Proteomes" id="UP000285310">
    <property type="component" value="Unassembled WGS sequence"/>
</dbReference>
<evidence type="ECO:0000256" key="12">
    <source>
        <dbReference type="RuleBase" id="RU364037"/>
    </source>
</evidence>
<dbReference type="GO" id="GO:1900376">
    <property type="term" value="P:regulation of secondary metabolite biosynthetic process"/>
    <property type="evidence" value="ECO:0007669"/>
    <property type="project" value="TreeGrafter"/>
</dbReference>
<dbReference type="Gene3D" id="1.10.10.10">
    <property type="entry name" value="Winged helix-like DNA-binding domain superfamily/Winged helix DNA-binding domain"/>
    <property type="match status" value="1"/>
</dbReference>
<dbReference type="AlphaFoldDB" id="A0A423Q2Z4"/>
<evidence type="ECO:0000256" key="6">
    <source>
        <dbReference type="ARBA" id="ARBA00022833"/>
    </source>
</evidence>
<dbReference type="SUPFAM" id="SSF46785">
    <property type="entry name" value="Winged helix' DNA-binding domain"/>
    <property type="match status" value="1"/>
</dbReference>
<evidence type="ECO:0000256" key="9">
    <source>
        <dbReference type="ARBA" id="ARBA00023125"/>
    </source>
</evidence>
<comment type="similarity">
    <text evidence="2 12">Belongs to the Fur family.</text>
</comment>
<proteinExistence type="inferred from homology"/>
<reference evidence="13 14" key="1">
    <citation type="submission" date="2013-10" db="EMBL/GenBank/DDBJ databases">
        <title>Salinisphaera japonica YTM-1 Genome Sequencing.</title>
        <authorList>
            <person name="Lai Q."/>
            <person name="Li C."/>
            <person name="Shao Z."/>
        </authorList>
    </citation>
    <scope>NUCLEOTIDE SEQUENCE [LARGE SCALE GENOMIC DNA]</scope>
    <source>
        <strain evidence="13 14">YTM-1</strain>
    </source>
</reference>
<dbReference type="OrthoDB" id="8659436at2"/>
<dbReference type="InterPro" id="IPR043135">
    <property type="entry name" value="Fur_C"/>
</dbReference>
<dbReference type="PANTHER" id="PTHR33202:SF18">
    <property type="entry name" value="TRANSCRIPTIONAL REGULATOR FURA"/>
    <property type="match status" value="1"/>
</dbReference>
<evidence type="ECO:0000256" key="5">
    <source>
        <dbReference type="ARBA" id="ARBA00022723"/>
    </source>
</evidence>
<evidence type="ECO:0000313" key="13">
    <source>
        <dbReference type="EMBL" id="ROO32878.1"/>
    </source>
</evidence>
<evidence type="ECO:0000256" key="1">
    <source>
        <dbReference type="ARBA" id="ARBA00004496"/>
    </source>
</evidence>
<evidence type="ECO:0000313" key="14">
    <source>
        <dbReference type="Proteomes" id="UP000285310"/>
    </source>
</evidence>
<keyword evidence="8 12" id="KW-0805">Transcription regulation</keyword>
<evidence type="ECO:0000256" key="7">
    <source>
        <dbReference type="ARBA" id="ARBA00023004"/>
    </source>
</evidence>
<sequence>MKEIDTDIRVALRDRGLRVTAPRRAILEWLGGRPHATVDDVHRGVADTLGTISKQAVYDVLSACVDVELVRQIKPAGHPARFERRTGDNHHHLVCRQCSRIVDLDCHTGQAPCLSPGHGHGFIVDEAEIVFWGLCASCQDANHELPTPHTAGVPDPQDTSIETP</sequence>
<dbReference type="PANTHER" id="PTHR33202">
    <property type="entry name" value="ZINC UPTAKE REGULATION PROTEIN"/>
    <property type="match status" value="1"/>
</dbReference>
<dbReference type="Pfam" id="PF01475">
    <property type="entry name" value="FUR"/>
    <property type="match status" value="1"/>
</dbReference>
<comment type="subunit">
    <text evidence="12">Homodimer.</text>
</comment>
<evidence type="ECO:0000256" key="2">
    <source>
        <dbReference type="ARBA" id="ARBA00007957"/>
    </source>
</evidence>
<gene>
    <name evidence="12" type="primary">fur</name>
    <name evidence="13" type="ORF">SAJA_01255</name>
</gene>
<keyword evidence="7 12" id="KW-0408">Iron</keyword>
<dbReference type="InParanoid" id="A0A423Q2Z4"/>
<evidence type="ECO:0000256" key="3">
    <source>
        <dbReference type="ARBA" id="ARBA00022490"/>
    </source>
</evidence>
<keyword evidence="4 12" id="KW-0678">Repressor</keyword>
<dbReference type="RefSeq" id="WP_123656820.1">
    <property type="nucleotide sequence ID" value="NZ_AYKG01000001.1"/>
</dbReference>
<comment type="cofactor">
    <cofactor evidence="11">
        <name>Zn(2+)</name>
        <dbReference type="ChEBI" id="CHEBI:29105"/>
    </cofactor>
    <text evidence="11">Binds 1 zinc ion per subunit.</text>
</comment>
<name>A0A423Q2Z4_9GAMM</name>
<feature type="binding site" evidence="11">
    <location>
        <position position="135"/>
    </location>
    <ligand>
        <name>Zn(2+)</name>
        <dbReference type="ChEBI" id="CHEBI:29105"/>
    </ligand>
</feature>
<evidence type="ECO:0000256" key="4">
    <source>
        <dbReference type="ARBA" id="ARBA00022491"/>
    </source>
</evidence>
<keyword evidence="3 12" id="KW-0963">Cytoplasm</keyword>
<keyword evidence="6 11" id="KW-0862">Zinc</keyword>
<keyword evidence="10 12" id="KW-0804">Transcription</keyword>
<dbReference type="GO" id="GO:0003700">
    <property type="term" value="F:DNA-binding transcription factor activity"/>
    <property type="evidence" value="ECO:0007669"/>
    <property type="project" value="UniProtKB-UniRule"/>
</dbReference>
<dbReference type="Gene3D" id="3.30.1490.190">
    <property type="match status" value="1"/>
</dbReference>
<organism evidence="13 14">
    <name type="scientific">Salinisphaera japonica YTM-1</name>
    <dbReference type="NCBI Taxonomy" id="1209778"/>
    <lineage>
        <taxon>Bacteria</taxon>
        <taxon>Pseudomonadati</taxon>
        <taxon>Pseudomonadota</taxon>
        <taxon>Gammaproteobacteria</taxon>
        <taxon>Salinisphaerales</taxon>
        <taxon>Salinisphaeraceae</taxon>
        <taxon>Salinisphaera</taxon>
    </lineage>
</organism>
<comment type="subcellular location">
    <subcellularLocation>
        <location evidence="1 12">Cytoplasm</location>
    </subcellularLocation>
</comment>
<dbReference type="EMBL" id="AYKG01000001">
    <property type="protein sequence ID" value="ROO32878.1"/>
    <property type="molecule type" value="Genomic_DNA"/>
</dbReference>
<keyword evidence="5 11" id="KW-0479">Metal-binding</keyword>
<feature type="binding site" evidence="11">
    <location>
        <position position="98"/>
    </location>
    <ligand>
        <name>Zn(2+)</name>
        <dbReference type="ChEBI" id="CHEBI:29105"/>
    </ligand>
</feature>
<dbReference type="InterPro" id="IPR036390">
    <property type="entry name" value="WH_DNA-bd_sf"/>
</dbReference>
<feature type="binding site" evidence="11">
    <location>
        <position position="95"/>
    </location>
    <ligand>
        <name>Zn(2+)</name>
        <dbReference type="ChEBI" id="CHEBI:29105"/>
    </ligand>
</feature>
<evidence type="ECO:0000256" key="11">
    <source>
        <dbReference type="PIRSR" id="PIRSR602481-1"/>
    </source>
</evidence>
<evidence type="ECO:0000256" key="10">
    <source>
        <dbReference type="ARBA" id="ARBA00023163"/>
    </source>
</evidence>
<dbReference type="CDD" id="cd07153">
    <property type="entry name" value="Fur_like"/>
    <property type="match status" value="1"/>
</dbReference>
<dbReference type="GO" id="GO:0008270">
    <property type="term" value="F:zinc ion binding"/>
    <property type="evidence" value="ECO:0007669"/>
    <property type="project" value="TreeGrafter"/>
</dbReference>
<dbReference type="GO" id="GO:0000976">
    <property type="term" value="F:transcription cis-regulatory region binding"/>
    <property type="evidence" value="ECO:0007669"/>
    <property type="project" value="TreeGrafter"/>
</dbReference>
<dbReference type="InterPro" id="IPR002481">
    <property type="entry name" value="FUR"/>
</dbReference>
<evidence type="ECO:0000256" key="8">
    <source>
        <dbReference type="ARBA" id="ARBA00023015"/>
    </source>
</evidence>
<accession>A0A423Q2Z4</accession>
<protein>
    <recommendedName>
        <fullName evidence="12">Ferric uptake regulation protein</fullName>
    </recommendedName>
</protein>